<dbReference type="InterPro" id="IPR036872">
    <property type="entry name" value="CH_dom_sf"/>
</dbReference>
<dbReference type="InterPro" id="IPR001715">
    <property type="entry name" value="CH_dom"/>
</dbReference>
<organism evidence="3 4">
    <name type="scientific">Caulochytrium protostelioides</name>
    <dbReference type="NCBI Taxonomy" id="1555241"/>
    <lineage>
        <taxon>Eukaryota</taxon>
        <taxon>Fungi</taxon>
        <taxon>Fungi incertae sedis</taxon>
        <taxon>Chytridiomycota</taxon>
        <taxon>Chytridiomycota incertae sedis</taxon>
        <taxon>Chytridiomycetes</taxon>
        <taxon>Caulochytriales</taxon>
        <taxon>Caulochytriaceae</taxon>
        <taxon>Caulochytrium</taxon>
    </lineage>
</organism>
<feature type="compositionally biased region" description="Basic and acidic residues" evidence="1">
    <location>
        <begin position="482"/>
        <end position="491"/>
    </location>
</feature>
<feature type="region of interest" description="Disordered" evidence="1">
    <location>
        <begin position="1"/>
        <end position="20"/>
    </location>
</feature>
<feature type="compositionally biased region" description="Polar residues" evidence="1">
    <location>
        <begin position="514"/>
        <end position="530"/>
    </location>
</feature>
<dbReference type="Proteomes" id="UP000274922">
    <property type="component" value="Unassembled WGS sequence"/>
</dbReference>
<feature type="region of interest" description="Disordered" evidence="1">
    <location>
        <begin position="457"/>
        <end position="777"/>
    </location>
</feature>
<name>A0A4P9X7A9_9FUNG</name>
<sequence length="1085" mass="110220">MSSAAPLAAPAVPATTSSHQDGMIAAQRQHLDTVIGQFRTSSGAGIQRHRAVLDTIRDVLLDAAQHLEAALQQAGHTFDADVVRALQPVLVAHDAPPADANAAVAEIQHALGSQPDRAADMVQVFVDGALLWLQTTCDNALREREADTLTLADRLANNQFDRQLALRKSHSQTADLTASVAPAGPPPVSARPPPPPRVISPDRAAPPDPSMPTHAAAVSPAPLFVTDGAPEPAPADGIGSHVGQRPPPPPRMNSPSRLTAELPPAPVGSMAPAPAASVSAAARSPESPENPAARQEKKTNFAADLNRMLAAPPAPSRRTKPAALSDEEHPDVEEEEDDDDGATATAAGGGFLAPSRGGHERDVSEDDRSRAGDGEDGEALEPEPTIQRVTQDARLVHLDVDPHQMTAHSRAASYHALPETMSRTASNDALAAPAAGSDPPMASSGAVASTLPASIATTGLQPSMPSVTGPSPSQAHGLPESPAHKDKEKKSGIRGMLSHITKSRPKAARRKHTVSGSETASDAATSNETSAHLLPDGSASDGLHAPAAAATQAMAPPTAMPHAVSPAAAANPVTTAPVAAAGGAPRPNPRPRPLGRDGDSDPQQRLSMLSQTGSVTGDPMDATASGAHGTHVEASSAAAAAPPPVRPRPPPPSRVARPTSQISTGSMGGSEAGGVEAVRPRPPTGTAGASRPHTSYEDSEPSRAGLRPGDRLSTLSHGPLGSSAEPSADTEPPHPHGAETSEGGRADVQEPGTNPSHSGSNESLRTPGGKKIPGVFTGGHAGLAAMAAAVTGMRPQHPRHPSTDDGESAGYGHGHGHGHGHSHGHSHDDAVPEADETTEPGAILPPPRRVSQTPEQAITAGGRKMPPGAVPISGGAGDYGHMSHAAASGGLRHTGSGSAAASSTGSGAAGAPAGSPVTGPLSPGAAAAAAAAAPPPTSYVPAPPPLLALKRKENSVSGDDRAIERQAIDWLNAGLQQGAAHWPDARLSEPGATPGASGLYTELGDGLKLIWALEGYTGQSVGRYNKRVMLPAQKVDNLAVALAFLAANGVETAFCTPHDVMEGDRSKILSLFNHILKQFPLRAPA</sequence>
<feature type="compositionally biased region" description="Polar residues" evidence="1">
    <location>
        <begin position="601"/>
        <end position="615"/>
    </location>
</feature>
<dbReference type="OrthoDB" id="10017054at2759"/>
<proteinExistence type="predicted"/>
<dbReference type="STRING" id="1555241.A0A4P9X7A9"/>
<feature type="compositionally biased region" description="Low complexity" evidence="1">
    <location>
        <begin position="544"/>
        <end position="585"/>
    </location>
</feature>
<keyword evidence="4" id="KW-1185">Reference proteome</keyword>
<gene>
    <name evidence="3" type="ORF">CXG81DRAFT_26238</name>
</gene>
<feature type="compositionally biased region" description="Basic residues" evidence="1">
    <location>
        <begin position="501"/>
        <end position="513"/>
    </location>
</feature>
<feature type="compositionally biased region" description="Polar residues" evidence="1">
    <location>
        <begin position="751"/>
        <end position="764"/>
    </location>
</feature>
<feature type="region of interest" description="Disordered" evidence="1">
    <location>
        <begin position="792"/>
        <end position="916"/>
    </location>
</feature>
<feature type="compositionally biased region" description="Low complexity" evidence="1">
    <location>
        <begin position="894"/>
        <end position="916"/>
    </location>
</feature>
<feature type="compositionally biased region" description="Low complexity" evidence="1">
    <location>
        <begin position="1"/>
        <end position="18"/>
    </location>
</feature>
<dbReference type="SMART" id="SM00033">
    <property type="entry name" value="CH"/>
    <property type="match status" value="1"/>
</dbReference>
<evidence type="ECO:0000256" key="1">
    <source>
        <dbReference type="SAM" id="MobiDB-lite"/>
    </source>
</evidence>
<feature type="compositionally biased region" description="Basic and acidic residues" evidence="1">
    <location>
        <begin position="731"/>
        <end position="748"/>
    </location>
</feature>
<evidence type="ECO:0000313" key="3">
    <source>
        <dbReference type="EMBL" id="RKP01092.1"/>
    </source>
</evidence>
<evidence type="ECO:0000313" key="4">
    <source>
        <dbReference type="Proteomes" id="UP000274922"/>
    </source>
</evidence>
<feature type="compositionally biased region" description="Pro residues" evidence="1">
    <location>
        <begin position="641"/>
        <end position="653"/>
    </location>
</feature>
<evidence type="ECO:0000259" key="2">
    <source>
        <dbReference type="PROSITE" id="PS50021"/>
    </source>
</evidence>
<feature type="domain" description="Calponin-homology (CH)" evidence="2">
    <location>
        <begin position="961"/>
        <end position="1080"/>
    </location>
</feature>
<reference evidence="4" key="1">
    <citation type="journal article" date="2018" name="Nat. Microbiol.">
        <title>Leveraging single-cell genomics to expand the fungal tree of life.</title>
        <authorList>
            <person name="Ahrendt S.R."/>
            <person name="Quandt C.A."/>
            <person name="Ciobanu D."/>
            <person name="Clum A."/>
            <person name="Salamov A."/>
            <person name="Andreopoulos B."/>
            <person name="Cheng J.F."/>
            <person name="Woyke T."/>
            <person name="Pelin A."/>
            <person name="Henrissat B."/>
            <person name="Reynolds N.K."/>
            <person name="Benny G.L."/>
            <person name="Smith M.E."/>
            <person name="James T.Y."/>
            <person name="Grigoriev I.V."/>
        </authorList>
    </citation>
    <scope>NUCLEOTIDE SEQUENCE [LARGE SCALE GENOMIC DNA]</scope>
    <source>
        <strain evidence="4">ATCC 52028</strain>
    </source>
</reference>
<feature type="compositionally biased region" description="Basic residues" evidence="1">
    <location>
        <begin position="814"/>
        <end position="824"/>
    </location>
</feature>
<feature type="compositionally biased region" description="Acidic residues" evidence="1">
    <location>
        <begin position="328"/>
        <end position="341"/>
    </location>
</feature>
<dbReference type="Gene3D" id="1.10.418.10">
    <property type="entry name" value="Calponin-like domain"/>
    <property type="match status" value="1"/>
</dbReference>
<accession>A0A4P9X7A9</accession>
<feature type="compositionally biased region" description="Low complexity" evidence="1">
    <location>
        <begin position="267"/>
        <end position="293"/>
    </location>
</feature>
<feature type="region of interest" description="Disordered" evidence="1">
    <location>
        <begin position="168"/>
        <end position="394"/>
    </location>
</feature>
<dbReference type="SUPFAM" id="SSF47576">
    <property type="entry name" value="Calponin-homology domain, CH-domain"/>
    <property type="match status" value="1"/>
</dbReference>
<feature type="compositionally biased region" description="Polar residues" evidence="1">
    <location>
        <begin position="457"/>
        <end position="474"/>
    </location>
</feature>
<protein>
    <recommendedName>
        <fullName evidence="2">Calponin-homology (CH) domain-containing protein</fullName>
    </recommendedName>
</protein>
<dbReference type="EMBL" id="ML014186">
    <property type="protein sequence ID" value="RKP01092.1"/>
    <property type="molecule type" value="Genomic_DNA"/>
</dbReference>
<dbReference type="AlphaFoldDB" id="A0A4P9X7A9"/>
<dbReference type="PROSITE" id="PS50021">
    <property type="entry name" value="CH"/>
    <property type="match status" value="1"/>
</dbReference>
<feature type="compositionally biased region" description="Pro residues" evidence="1">
    <location>
        <begin position="183"/>
        <end position="210"/>
    </location>
</feature>
<feature type="compositionally biased region" description="Basic and acidic residues" evidence="1">
    <location>
        <begin position="357"/>
        <end position="373"/>
    </location>
</feature>